<dbReference type="Pfam" id="PF00005">
    <property type="entry name" value="ABC_tran"/>
    <property type="match status" value="1"/>
</dbReference>
<feature type="transmembrane region" description="Helical" evidence="9">
    <location>
        <begin position="511"/>
        <end position="534"/>
    </location>
</feature>
<feature type="transmembrane region" description="Helical" evidence="9">
    <location>
        <begin position="484"/>
        <end position="505"/>
    </location>
</feature>
<protein>
    <recommendedName>
        <fullName evidence="10">ABC transporter domain-containing protein</fullName>
    </recommendedName>
</protein>
<dbReference type="GO" id="GO:0005524">
    <property type="term" value="F:ATP binding"/>
    <property type="evidence" value="ECO:0007669"/>
    <property type="project" value="UniProtKB-KW"/>
</dbReference>
<dbReference type="PANTHER" id="PTHR48042:SF11">
    <property type="entry name" value="ABC TRANSPORTER G FAMILY MEMBER 11"/>
    <property type="match status" value="1"/>
</dbReference>
<dbReference type="InterPro" id="IPR011009">
    <property type="entry name" value="Kinase-like_dom_sf"/>
</dbReference>
<dbReference type="GeneID" id="67012163"/>
<evidence type="ECO:0000256" key="5">
    <source>
        <dbReference type="ARBA" id="ARBA00022741"/>
    </source>
</evidence>
<evidence type="ECO:0000256" key="4">
    <source>
        <dbReference type="ARBA" id="ARBA00022692"/>
    </source>
</evidence>
<dbReference type="EMBL" id="CAJRGZ010000032">
    <property type="protein sequence ID" value="CAG5188008.1"/>
    <property type="molecule type" value="Genomic_DNA"/>
</dbReference>
<evidence type="ECO:0000313" key="11">
    <source>
        <dbReference type="EMBL" id="CAG5188008.1"/>
    </source>
</evidence>
<feature type="transmembrane region" description="Helical" evidence="9">
    <location>
        <begin position="405"/>
        <end position="428"/>
    </location>
</feature>
<dbReference type="OrthoDB" id="66620at2759"/>
<evidence type="ECO:0000256" key="6">
    <source>
        <dbReference type="ARBA" id="ARBA00022840"/>
    </source>
</evidence>
<feature type="transmembrane region" description="Helical" evidence="9">
    <location>
        <begin position="448"/>
        <end position="472"/>
    </location>
</feature>
<keyword evidence="3" id="KW-0813">Transport</keyword>
<dbReference type="InterPro" id="IPR027417">
    <property type="entry name" value="P-loop_NTPase"/>
</dbReference>
<comment type="subcellular location">
    <subcellularLocation>
        <location evidence="1">Membrane</location>
        <topology evidence="1">Multi-pass membrane protein</topology>
    </subcellularLocation>
</comment>
<sequence>MSSSSTAEDVEKGRVGSDYAHLNNDEVKSFGWADVTVTVKDRTSQQPIDLLSNVSGMVEAGEMMALMGPSGSGKTTLLNILAHRAAIPKATIQQTLRINGAPTTLAAFRKLSSYVEQEDALIGSLTVRETLYFAAQLALPSSIPASSRKALITSLLASFGLTAQADTLIGTPIRKGVSGGQKRRVSVASQLITSPKLLFLDEPTSGLDSAASYEVIKFVRDIAKKYRILVIASIHQPSTATFGLFDKLMLLSRGKCVYNGEVKGVQGWFEGLGYEMPLYTNPAEFVIDLINTDFSQDSNIASQRLTHLHTSWATSPAAATLSENLRVTAVTAPTSHIPSSLSAPSSSTHASPLSTLWPLIHRSFIKSYRDIVAYGIRIAMYLGLAIMMGTVWLRLSPTQSNIQAFTNAIFFGGAFMSFMAVAYIPAYLEDLAIYQKERANGLYGPTAFMLANFVVGVPYLFLITILFSVVSYWLGGFRPSAEGFWIWVLWLFLDLLAAESLVVLLSSLIPIFVVALAATAFANGLWMCVNGFMVQPDTLNVFWRMSSYDLTNEQGLQEYLEAHQSAPTSVQLLSGGSANYVYRITKHDGSTRILKHAEPYLHSNKDFALDPTRMDYEARILEALSSTESPLPATPPKSNVHAVQLLSYDKTNKLLEIEDGGSRNLKDAYIDLKLDIPHIGEQLGRWLVALHVFAKNISLASPDEDRGINNNPIAVNIYRYPYNGLHTALTQFGYDPQLADLINERFGSLIATDNECICHGDFWPGNVLVRDVEQQPVDLTVVDWELVRRGTSATDVGQFAAEAFLLDRFRGGRGLLSAFLHAYVVAREHTEALGKAWLTRVVVHWAVHIAFWPTMVTWSNEEETKILVDVGVATLENVLKEDWEKVLESPLLRDVRERYATLLVRP</sequence>
<feature type="transmembrane region" description="Helical" evidence="9">
    <location>
        <begin position="371"/>
        <end position="393"/>
    </location>
</feature>
<reference evidence="11" key="1">
    <citation type="submission" date="2021-05" db="EMBL/GenBank/DDBJ databases">
        <authorList>
            <person name="Stam R."/>
        </authorList>
    </citation>
    <scope>NUCLEOTIDE SEQUENCE</scope>
    <source>
        <strain evidence="11">CS162</strain>
    </source>
</reference>
<dbReference type="GO" id="GO:0016020">
    <property type="term" value="C:membrane"/>
    <property type="evidence" value="ECO:0007669"/>
    <property type="project" value="UniProtKB-SubCell"/>
</dbReference>
<name>A0A8J2ICL8_9PLEO</name>
<evidence type="ECO:0000256" key="7">
    <source>
        <dbReference type="ARBA" id="ARBA00022989"/>
    </source>
</evidence>
<dbReference type="InterPro" id="IPR043926">
    <property type="entry name" value="ABCG_dom"/>
</dbReference>
<dbReference type="FunFam" id="3.40.50.300:FF:001305">
    <property type="entry name" value="ABCG transporter ABC superfamily"/>
    <property type="match status" value="1"/>
</dbReference>
<comment type="similarity">
    <text evidence="2">Belongs to the ABC transporter superfamily. ABCG family. Eye pigment precursor importer (TC 3.A.1.204) subfamily.</text>
</comment>
<comment type="caution">
    <text evidence="11">The sequence shown here is derived from an EMBL/GenBank/DDBJ whole genome shotgun (WGS) entry which is preliminary data.</text>
</comment>
<dbReference type="PANTHER" id="PTHR48042">
    <property type="entry name" value="ABC TRANSPORTER G FAMILY MEMBER 11"/>
    <property type="match status" value="1"/>
</dbReference>
<dbReference type="Gene3D" id="3.40.50.300">
    <property type="entry name" value="P-loop containing nucleotide triphosphate hydrolases"/>
    <property type="match status" value="1"/>
</dbReference>
<dbReference type="InterPro" id="IPR017871">
    <property type="entry name" value="ABC_transporter-like_CS"/>
</dbReference>
<evidence type="ECO:0000313" key="12">
    <source>
        <dbReference type="Proteomes" id="UP000676310"/>
    </source>
</evidence>
<dbReference type="PROSITE" id="PS00211">
    <property type="entry name" value="ABC_TRANSPORTER_1"/>
    <property type="match status" value="1"/>
</dbReference>
<keyword evidence="12" id="KW-1185">Reference proteome</keyword>
<organism evidence="11 12">
    <name type="scientific">Alternaria atra</name>
    <dbReference type="NCBI Taxonomy" id="119953"/>
    <lineage>
        <taxon>Eukaryota</taxon>
        <taxon>Fungi</taxon>
        <taxon>Dikarya</taxon>
        <taxon>Ascomycota</taxon>
        <taxon>Pezizomycotina</taxon>
        <taxon>Dothideomycetes</taxon>
        <taxon>Pleosporomycetidae</taxon>
        <taxon>Pleosporales</taxon>
        <taxon>Pleosporineae</taxon>
        <taxon>Pleosporaceae</taxon>
        <taxon>Alternaria</taxon>
        <taxon>Alternaria sect. Ulocladioides</taxon>
    </lineage>
</organism>
<evidence type="ECO:0000256" key="2">
    <source>
        <dbReference type="ARBA" id="ARBA00005814"/>
    </source>
</evidence>
<accession>A0A8J2ICL8</accession>
<dbReference type="SUPFAM" id="SSF56112">
    <property type="entry name" value="Protein kinase-like (PK-like)"/>
    <property type="match status" value="1"/>
</dbReference>
<keyword evidence="5" id="KW-0547">Nucleotide-binding</keyword>
<dbReference type="InterPro" id="IPR052215">
    <property type="entry name" value="Plant_ABCG"/>
</dbReference>
<proteinExistence type="inferred from homology"/>
<dbReference type="SUPFAM" id="SSF52540">
    <property type="entry name" value="P-loop containing nucleoside triphosphate hydrolases"/>
    <property type="match status" value="1"/>
</dbReference>
<evidence type="ECO:0000256" key="9">
    <source>
        <dbReference type="SAM" id="Phobius"/>
    </source>
</evidence>
<dbReference type="PROSITE" id="PS50893">
    <property type="entry name" value="ABC_TRANSPORTER_2"/>
    <property type="match status" value="1"/>
</dbReference>
<keyword evidence="7 9" id="KW-1133">Transmembrane helix</keyword>
<keyword evidence="6" id="KW-0067">ATP-binding</keyword>
<evidence type="ECO:0000259" key="10">
    <source>
        <dbReference type="PROSITE" id="PS50893"/>
    </source>
</evidence>
<dbReference type="InterPro" id="IPR003593">
    <property type="entry name" value="AAA+_ATPase"/>
</dbReference>
<dbReference type="Pfam" id="PF01636">
    <property type="entry name" value="APH"/>
    <property type="match status" value="1"/>
</dbReference>
<dbReference type="RefSeq" id="XP_043175423.1">
    <property type="nucleotide sequence ID" value="XM_043319488.1"/>
</dbReference>
<dbReference type="InterPro" id="IPR003439">
    <property type="entry name" value="ABC_transporter-like_ATP-bd"/>
</dbReference>
<dbReference type="Gene3D" id="3.30.200.20">
    <property type="entry name" value="Phosphorylase Kinase, domain 1"/>
    <property type="match status" value="1"/>
</dbReference>
<feature type="domain" description="ABC transporter" evidence="10">
    <location>
        <begin position="30"/>
        <end position="278"/>
    </location>
</feature>
<dbReference type="Gene3D" id="3.90.1200.10">
    <property type="match status" value="1"/>
</dbReference>
<dbReference type="InterPro" id="IPR002575">
    <property type="entry name" value="Aminoglycoside_PTrfase"/>
</dbReference>
<dbReference type="Proteomes" id="UP000676310">
    <property type="component" value="Unassembled WGS sequence"/>
</dbReference>
<gene>
    <name evidence="11" type="ORF">ALTATR162_LOCUS11846</name>
</gene>
<dbReference type="CDD" id="cd03213">
    <property type="entry name" value="ABCG_EPDR"/>
    <property type="match status" value="1"/>
</dbReference>
<dbReference type="GO" id="GO:0140359">
    <property type="term" value="F:ABC-type transporter activity"/>
    <property type="evidence" value="ECO:0007669"/>
    <property type="project" value="InterPro"/>
</dbReference>
<dbReference type="InterPro" id="IPR013525">
    <property type="entry name" value="ABC2_TM"/>
</dbReference>
<keyword evidence="8 9" id="KW-0472">Membrane</keyword>
<dbReference type="AlphaFoldDB" id="A0A8J2ICL8"/>
<dbReference type="Pfam" id="PF01061">
    <property type="entry name" value="ABC2_membrane"/>
    <property type="match status" value="1"/>
</dbReference>
<evidence type="ECO:0000256" key="3">
    <source>
        <dbReference type="ARBA" id="ARBA00022448"/>
    </source>
</evidence>
<dbReference type="GO" id="GO:0016887">
    <property type="term" value="F:ATP hydrolysis activity"/>
    <property type="evidence" value="ECO:0007669"/>
    <property type="project" value="InterPro"/>
</dbReference>
<dbReference type="Pfam" id="PF19055">
    <property type="entry name" value="ABC2_membrane_7"/>
    <property type="match status" value="1"/>
</dbReference>
<dbReference type="SMART" id="SM00382">
    <property type="entry name" value="AAA"/>
    <property type="match status" value="1"/>
</dbReference>
<evidence type="ECO:0000256" key="1">
    <source>
        <dbReference type="ARBA" id="ARBA00004141"/>
    </source>
</evidence>
<keyword evidence="4 9" id="KW-0812">Transmembrane</keyword>
<evidence type="ECO:0000256" key="8">
    <source>
        <dbReference type="ARBA" id="ARBA00023136"/>
    </source>
</evidence>